<feature type="compositionally biased region" description="Polar residues" evidence="1">
    <location>
        <begin position="1"/>
        <end position="10"/>
    </location>
</feature>
<feature type="region of interest" description="Disordered" evidence="1">
    <location>
        <begin position="1"/>
        <end position="20"/>
    </location>
</feature>
<reference evidence="2 3" key="1">
    <citation type="journal article" date="2021" name="Elife">
        <title>Chloroplast acquisition without the gene transfer in kleptoplastic sea slugs, Plakobranchus ocellatus.</title>
        <authorList>
            <person name="Maeda T."/>
            <person name="Takahashi S."/>
            <person name="Yoshida T."/>
            <person name="Shimamura S."/>
            <person name="Takaki Y."/>
            <person name="Nagai Y."/>
            <person name="Toyoda A."/>
            <person name="Suzuki Y."/>
            <person name="Arimoto A."/>
            <person name="Ishii H."/>
            <person name="Satoh N."/>
            <person name="Nishiyama T."/>
            <person name="Hasebe M."/>
            <person name="Maruyama T."/>
            <person name="Minagawa J."/>
            <person name="Obokata J."/>
            <person name="Shigenobu S."/>
        </authorList>
    </citation>
    <scope>NUCLEOTIDE SEQUENCE [LARGE SCALE GENOMIC DNA]</scope>
</reference>
<evidence type="ECO:0000256" key="1">
    <source>
        <dbReference type="SAM" id="MobiDB-lite"/>
    </source>
</evidence>
<feature type="compositionally biased region" description="Polar residues" evidence="1">
    <location>
        <begin position="71"/>
        <end position="81"/>
    </location>
</feature>
<accession>A0AAV3Y8S5</accession>
<dbReference type="Proteomes" id="UP000735302">
    <property type="component" value="Unassembled WGS sequence"/>
</dbReference>
<proteinExistence type="predicted"/>
<comment type="caution">
    <text evidence="2">The sequence shown here is derived from an EMBL/GenBank/DDBJ whole genome shotgun (WGS) entry which is preliminary data.</text>
</comment>
<dbReference type="EMBL" id="BLXT01000722">
    <property type="protein sequence ID" value="GFN79620.1"/>
    <property type="molecule type" value="Genomic_DNA"/>
</dbReference>
<organism evidence="2 3">
    <name type="scientific">Plakobranchus ocellatus</name>
    <dbReference type="NCBI Taxonomy" id="259542"/>
    <lineage>
        <taxon>Eukaryota</taxon>
        <taxon>Metazoa</taxon>
        <taxon>Spiralia</taxon>
        <taxon>Lophotrochozoa</taxon>
        <taxon>Mollusca</taxon>
        <taxon>Gastropoda</taxon>
        <taxon>Heterobranchia</taxon>
        <taxon>Euthyneura</taxon>
        <taxon>Panpulmonata</taxon>
        <taxon>Sacoglossa</taxon>
        <taxon>Placobranchoidea</taxon>
        <taxon>Plakobranchidae</taxon>
        <taxon>Plakobranchus</taxon>
    </lineage>
</organism>
<evidence type="ECO:0000313" key="3">
    <source>
        <dbReference type="Proteomes" id="UP000735302"/>
    </source>
</evidence>
<sequence>MKTNGMTNHQESLRGRVIKSPGWTKPHGAMWVALECAIVALKSETHSNLTGGRSPESTIILSNGFYHKMMNNRTSRQSSPDHSIANIDHVAPVLP</sequence>
<name>A0AAV3Y8S5_9GAST</name>
<protein>
    <submittedName>
        <fullName evidence="2">Uncharacterized protein</fullName>
    </submittedName>
</protein>
<keyword evidence="3" id="KW-1185">Reference proteome</keyword>
<evidence type="ECO:0000313" key="2">
    <source>
        <dbReference type="EMBL" id="GFN79620.1"/>
    </source>
</evidence>
<gene>
    <name evidence="2" type="ORF">PoB_000612600</name>
</gene>
<dbReference type="AlphaFoldDB" id="A0AAV3Y8S5"/>
<feature type="region of interest" description="Disordered" evidence="1">
    <location>
        <begin position="71"/>
        <end position="95"/>
    </location>
</feature>